<feature type="signal peptide" evidence="7">
    <location>
        <begin position="1"/>
        <end position="23"/>
    </location>
</feature>
<protein>
    <submittedName>
        <fullName evidence="9">Trypsin</fullName>
    </submittedName>
</protein>
<keyword evidence="4 6" id="KW-0720">Serine protease</keyword>
<dbReference type="GO" id="GO:0004252">
    <property type="term" value="F:serine-type endopeptidase activity"/>
    <property type="evidence" value="ECO:0007669"/>
    <property type="project" value="InterPro"/>
</dbReference>
<name>A0AAW1JWZ0_POPJA</name>
<dbReference type="InterPro" id="IPR001314">
    <property type="entry name" value="Peptidase_S1A"/>
</dbReference>
<dbReference type="InterPro" id="IPR043504">
    <property type="entry name" value="Peptidase_S1_PA_chymotrypsin"/>
</dbReference>
<organism evidence="9 10">
    <name type="scientific">Popillia japonica</name>
    <name type="common">Japanese beetle</name>
    <dbReference type="NCBI Taxonomy" id="7064"/>
    <lineage>
        <taxon>Eukaryota</taxon>
        <taxon>Metazoa</taxon>
        <taxon>Ecdysozoa</taxon>
        <taxon>Arthropoda</taxon>
        <taxon>Hexapoda</taxon>
        <taxon>Insecta</taxon>
        <taxon>Pterygota</taxon>
        <taxon>Neoptera</taxon>
        <taxon>Endopterygota</taxon>
        <taxon>Coleoptera</taxon>
        <taxon>Polyphaga</taxon>
        <taxon>Scarabaeiformia</taxon>
        <taxon>Scarabaeidae</taxon>
        <taxon>Rutelinae</taxon>
        <taxon>Popillia</taxon>
    </lineage>
</organism>
<evidence type="ECO:0000256" key="5">
    <source>
        <dbReference type="ARBA" id="ARBA00023157"/>
    </source>
</evidence>
<keyword evidence="10" id="KW-1185">Reference proteome</keyword>
<dbReference type="InterPro" id="IPR033116">
    <property type="entry name" value="TRYPSIN_SER"/>
</dbReference>
<evidence type="ECO:0000256" key="4">
    <source>
        <dbReference type="ARBA" id="ARBA00022825"/>
    </source>
</evidence>
<evidence type="ECO:0000256" key="2">
    <source>
        <dbReference type="ARBA" id="ARBA00022670"/>
    </source>
</evidence>
<dbReference type="Pfam" id="PF00089">
    <property type="entry name" value="Trypsin"/>
    <property type="match status" value="1"/>
</dbReference>
<reference evidence="9 10" key="1">
    <citation type="journal article" date="2024" name="BMC Genomics">
        <title>De novo assembly and annotation of Popillia japonica's genome with initial clues to its potential as an invasive pest.</title>
        <authorList>
            <person name="Cucini C."/>
            <person name="Boschi S."/>
            <person name="Funari R."/>
            <person name="Cardaioli E."/>
            <person name="Iannotti N."/>
            <person name="Marturano G."/>
            <person name="Paoli F."/>
            <person name="Bruttini M."/>
            <person name="Carapelli A."/>
            <person name="Frati F."/>
            <person name="Nardi F."/>
        </authorList>
    </citation>
    <scope>NUCLEOTIDE SEQUENCE [LARGE SCALE GENOMIC DNA]</scope>
    <source>
        <strain evidence="9">DMR45628</strain>
    </source>
</reference>
<keyword evidence="7" id="KW-0732">Signal</keyword>
<dbReference type="SMART" id="SM00020">
    <property type="entry name" value="Tryp_SPc"/>
    <property type="match status" value="1"/>
</dbReference>
<keyword evidence="5" id="KW-1015">Disulfide bond</keyword>
<evidence type="ECO:0000256" key="7">
    <source>
        <dbReference type="SAM" id="SignalP"/>
    </source>
</evidence>
<sequence length="262" mass="28833">MNSVQSTMHLLCYFLAALATVAGSVITDRPTSVINGDAAEIQDYPFYVFLEITALDGIYIKTNKCGGTIIRSNVVLTATHCVSNALDVTAYTGVDHRNQLNRAEKYFSERIKVHPLYKSANDHSYDVALIKLDREIKMSEKVKIATLGQRIPGFREDVVIIGFGEAVCLNYTPETLCRNPSSNELRSAVVHVWFEWPGTIKVIGDGNQNACQGDSGGPMIYNGNVVGVSHTSGHSCSDFSLYSSIPYNREWVDSTLNELLAN</sequence>
<dbReference type="SUPFAM" id="SSF50494">
    <property type="entry name" value="Trypsin-like serine proteases"/>
    <property type="match status" value="1"/>
</dbReference>
<dbReference type="EMBL" id="JASPKY010000322">
    <property type="protein sequence ID" value="KAK9708754.1"/>
    <property type="molecule type" value="Genomic_DNA"/>
</dbReference>
<gene>
    <name evidence="9" type="ORF">QE152_g27032</name>
</gene>
<dbReference type="InterPro" id="IPR050430">
    <property type="entry name" value="Peptidase_S1"/>
</dbReference>
<dbReference type="AlphaFoldDB" id="A0AAW1JWZ0"/>
<dbReference type="Gene3D" id="2.40.10.10">
    <property type="entry name" value="Trypsin-like serine proteases"/>
    <property type="match status" value="2"/>
</dbReference>
<keyword evidence="3 6" id="KW-0378">Hydrolase</keyword>
<dbReference type="PANTHER" id="PTHR24276">
    <property type="entry name" value="POLYSERASE-RELATED"/>
    <property type="match status" value="1"/>
</dbReference>
<dbReference type="GO" id="GO:0006508">
    <property type="term" value="P:proteolysis"/>
    <property type="evidence" value="ECO:0007669"/>
    <property type="project" value="UniProtKB-KW"/>
</dbReference>
<evidence type="ECO:0000313" key="9">
    <source>
        <dbReference type="EMBL" id="KAK9708754.1"/>
    </source>
</evidence>
<dbReference type="InterPro" id="IPR018114">
    <property type="entry name" value="TRYPSIN_HIS"/>
</dbReference>
<dbReference type="PRINTS" id="PR00722">
    <property type="entry name" value="CHYMOTRYPSIN"/>
</dbReference>
<evidence type="ECO:0000259" key="8">
    <source>
        <dbReference type="PROSITE" id="PS50240"/>
    </source>
</evidence>
<dbReference type="InterPro" id="IPR001254">
    <property type="entry name" value="Trypsin_dom"/>
</dbReference>
<accession>A0AAW1JWZ0</accession>
<dbReference type="PROSITE" id="PS00135">
    <property type="entry name" value="TRYPSIN_SER"/>
    <property type="match status" value="1"/>
</dbReference>
<keyword evidence="2 6" id="KW-0645">Protease</keyword>
<evidence type="ECO:0000256" key="3">
    <source>
        <dbReference type="ARBA" id="ARBA00022801"/>
    </source>
</evidence>
<dbReference type="PANTHER" id="PTHR24276:SF91">
    <property type="entry name" value="AT26814P-RELATED"/>
    <property type="match status" value="1"/>
</dbReference>
<dbReference type="FunFam" id="2.40.10.10:FF:000068">
    <property type="entry name" value="transmembrane protease serine 2"/>
    <property type="match status" value="1"/>
</dbReference>
<evidence type="ECO:0000256" key="1">
    <source>
        <dbReference type="ARBA" id="ARBA00007664"/>
    </source>
</evidence>
<dbReference type="InterPro" id="IPR009003">
    <property type="entry name" value="Peptidase_S1_PA"/>
</dbReference>
<comment type="similarity">
    <text evidence="1">Belongs to the peptidase S1 family.</text>
</comment>
<comment type="caution">
    <text evidence="9">The sequence shown here is derived from an EMBL/GenBank/DDBJ whole genome shotgun (WGS) entry which is preliminary data.</text>
</comment>
<dbReference type="Proteomes" id="UP001458880">
    <property type="component" value="Unassembled WGS sequence"/>
</dbReference>
<dbReference type="PROSITE" id="PS50240">
    <property type="entry name" value="TRYPSIN_DOM"/>
    <property type="match status" value="1"/>
</dbReference>
<evidence type="ECO:0000313" key="10">
    <source>
        <dbReference type="Proteomes" id="UP001458880"/>
    </source>
</evidence>
<dbReference type="PROSITE" id="PS00134">
    <property type="entry name" value="TRYPSIN_HIS"/>
    <property type="match status" value="1"/>
</dbReference>
<evidence type="ECO:0000256" key="6">
    <source>
        <dbReference type="RuleBase" id="RU363034"/>
    </source>
</evidence>
<proteinExistence type="inferred from homology"/>
<feature type="chain" id="PRO_5043475078" evidence="7">
    <location>
        <begin position="24"/>
        <end position="262"/>
    </location>
</feature>
<feature type="domain" description="Peptidase S1" evidence="8">
    <location>
        <begin position="33"/>
        <end position="257"/>
    </location>
</feature>